<reference evidence="1" key="1">
    <citation type="submission" date="2022-07" db="EMBL/GenBank/DDBJ databases">
        <title>Phylogenomic reconstructions and comparative analyses of Kickxellomycotina fungi.</title>
        <authorList>
            <person name="Reynolds N.K."/>
            <person name="Stajich J.E."/>
            <person name="Barry K."/>
            <person name="Grigoriev I.V."/>
            <person name="Crous P."/>
            <person name="Smith M.E."/>
        </authorList>
    </citation>
    <scope>NUCLEOTIDE SEQUENCE</scope>
    <source>
        <strain evidence="1">RSA 567</strain>
    </source>
</reference>
<dbReference type="AlphaFoldDB" id="A0A9W8EDN5"/>
<dbReference type="Proteomes" id="UP001151582">
    <property type="component" value="Unassembled WGS sequence"/>
</dbReference>
<accession>A0A9W8EDN5</accession>
<protein>
    <submittedName>
        <fullName evidence="1">Uncharacterized protein</fullName>
    </submittedName>
</protein>
<organism evidence="1 2">
    <name type="scientific">Dimargaris verticillata</name>
    <dbReference type="NCBI Taxonomy" id="2761393"/>
    <lineage>
        <taxon>Eukaryota</taxon>
        <taxon>Fungi</taxon>
        <taxon>Fungi incertae sedis</taxon>
        <taxon>Zoopagomycota</taxon>
        <taxon>Kickxellomycotina</taxon>
        <taxon>Dimargaritomycetes</taxon>
        <taxon>Dimargaritales</taxon>
        <taxon>Dimargaritaceae</taxon>
        <taxon>Dimargaris</taxon>
    </lineage>
</organism>
<comment type="caution">
    <text evidence="1">The sequence shown here is derived from an EMBL/GenBank/DDBJ whole genome shotgun (WGS) entry which is preliminary data.</text>
</comment>
<keyword evidence="2" id="KW-1185">Reference proteome</keyword>
<name>A0A9W8EDN5_9FUNG</name>
<dbReference type="EMBL" id="JANBQB010000078">
    <property type="protein sequence ID" value="KAJ1982838.1"/>
    <property type="molecule type" value="Genomic_DNA"/>
</dbReference>
<sequence>MQQLFDLIVHVVYDEVVQLSPTDPVWQETRLLQSTGAFDYVPMGSDNCMVKGKWDTEWASKGSEPSQASLDKAGSQLVWYILNLYTSQPNCWFAWALITFVYVCLFGHDHVYHTQAINLATLAGHQLFAQFIICWSLAGPVQFGLDPMIMFNVTMQEWAIACFDNTCTDEPPVQMVYYAKHSIMSIHPLLFGHHTMLFFASAEPNGNVTVFIKDTWPIANVDTAEDDLRNEIMLLHHIHEQFSMHDPGVPYLQIKMGSTIQQHNHDQLEKDDATMAYGSVKAALPLWDPELPTQVHCVHWRMVMTPIAD</sequence>
<evidence type="ECO:0000313" key="1">
    <source>
        <dbReference type="EMBL" id="KAJ1982838.1"/>
    </source>
</evidence>
<gene>
    <name evidence="1" type="ORF">H4R34_001567</name>
</gene>
<proteinExistence type="predicted"/>
<evidence type="ECO:0000313" key="2">
    <source>
        <dbReference type="Proteomes" id="UP001151582"/>
    </source>
</evidence>
<dbReference type="OrthoDB" id="5584477at2759"/>